<evidence type="ECO:0000259" key="1">
    <source>
        <dbReference type="Pfam" id="PF00171"/>
    </source>
</evidence>
<dbReference type="Proteomes" id="UP001400166">
    <property type="component" value="Unassembled WGS sequence"/>
</dbReference>
<accession>A0ABV0C6Z5</accession>
<feature type="domain" description="Aldehyde dehydrogenase" evidence="1">
    <location>
        <begin position="26"/>
        <end position="71"/>
    </location>
</feature>
<gene>
    <name evidence="2" type="ORF">ABE587_09950</name>
</gene>
<dbReference type="EMBL" id="JBDJOF010000016">
    <property type="protein sequence ID" value="MEN5390140.1"/>
    <property type="molecule type" value="Genomic_DNA"/>
</dbReference>
<dbReference type="RefSeq" id="WP_346469692.1">
    <property type="nucleotide sequence ID" value="NZ_JBDJNA010000003.1"/>
</dbReference>
<name>A0ABV0C6Z5_9GAMM</name>
<reference evidence="2 3" key="1">
    <citation type="submission" date="2024-04" db="EMBL/GenBank/DDBJ databases">
        <title>WGS of bacteria from Torrens River.</title>
        <authorList>
            <person name="Wyrsch E.R."/>
            <person name="Drigo B."/>
        </authorList>
    </citation>
    <scope>NUCLEOTIDE SEQUENCE [LARGE SCALE GENOMIC DNA]</scope>
    <source>
        <strain evidence="2 3">TWI153</strain>
    </source>
</reference>
<dbReference type="InterPro" id="IPR015590">
    <property type="entry name" value="Aldehyde_DH_dom"/>
</dbReference>
<dbReference type="SUPFAM" id="SSF53720">
    <property type="entry name" value="ALDH-like"/>
    <property type="match status" value="1"/>
</dbReference>
<comment type="caution">
    <text evidence="2">The sequence shown here is derived from an EMBL/GenBank/DDBJ whole genome shotgun (WGS) entry which is preliminary data.</text>
</comment>
<keyword evidence="3" id="KW-1185">Reference proteome</keyword>
<dbReference type="InterPro" id="IPR016163">
    <property type="entry name" value="Ald_DH_C"/>
</dbReference>
<organism evidence="2 3">
    <name type="scientific">Stenotrophomonas hibiscicola</name>
    <dbReference type="NCBI Taxonomy" id="86189"/>
    <lineage>
        <taxon>Bacteria</taxon>
        <taxon>Pseudomonadati</taxon>
        <taxon>Pseudomonadota</taxon>
        <taxon>Gammaproteobacteria</taxon>
        <taxon>Lysobacterales</taxon>
        <taxon>Lysobacteraceae</taxon>
        <taxon>Stenotrophomonas</taxon>
        <taxon>Stenotrophomonas maltophilia group</taxon>
    </lineage>
</organism>
<protein>
    <submittedName>
        <fullName evidence="2">Aldehyde dehydrogenase family protein</fullName>
    </submittedName>
</protein>
<evidence type="ECO:0000313" key="3">
    <source>
        <dbReference type="Proteomes" id="UP001400166"/>
    </source>
</evidence>
<dbReference type="InterPro" id="IPR016161">
    <property type="entry name" value="Ald_DH/histidinol_DH"/>
</dbReference>
<dbReference type="Pfam" id="PF00171">
    <property type="entry name" value="Aldedh"/>
    <property type="match status" value="1"/>
</dbReference>
<proteinExistence type="predicted"/>
<dbReference type="Gene3D" id="3.40.309.10">
    <property type="entry name" value="Aldehyde Dehydrogenase, Chain A, domain 2"/>
    <property type="match status" value="1"/>
</dbReference>
<evidence type="ECO:0000313" key="2">
    <source>
        <dbReference type="EMBL" id="MEN5390140.1"/>
    </source>
</evidence>
<sequence length="82" mass="9018">MRTAPNLLAKKLTIVRFGSLIGSLPANPFGLIAAVFTNDPKKAFDVARKIRAGTVGHHGPRTDFSIGFGGFPAIRRWPRRWC</sequence>